<evidence type="ECO:0000256" key="10">
    <source>
        <dbReference type="ARBA" id="ARBA00024323"/>
    </source>
</evidence>
<evidence type="ECO:0000256" key="7">
    <source>
        <dbReference type="ARBA" id="ARBA00023128"/>
    </source>
</evidence>
<keyword evidence="8" id="KW-0472">Membrane</keyword>
<dbReference type="GO" id="GO:0005741">
    <property type="term" value="C:mitochondrial outer membrane"/>
    <property type="evidence" value="ECO:0007669"/>
    <property type="project" value="UniProtKB-SubCell"/>
</dbReference>
<comment type="subcellular location">
    <subcellularLocation>
        <location evidence="1">Mitochondrion inner membrane</location>
        <topology evidence="1">Peripheral membrane protein</topology>
        <orientation evidence="1">Intermembrane side</orientation>
    </subcellularLocation>
    <subcellularLocation>
        <location evidence="10">Mitochondrion outer membrane</location>
        <topology evidence="10">Peripheral membrane protein</topology>
        <orientation evidence="10">Intermembrane side</orientation>
    </subcellularLocation>
</comment>
<accession>A0A8H6BTE3</accession>
<gene>
    <name evidence="13" type="primary">TAZ1</name>
    <name evidence="13" type="ORF">FOB64_005481</name>
</gene>
<comment type="catalytic activity">
    <reaction evidence="11">
        <text>1'-[1,2-diacyl-sn-glycero-3-phospho],3'-[1-acyl-sn-glycero-3-phospho]-glycerol + a 1,2-diacyl-sn-glycero-3-phosphocholine = a cardiolipin + a 1-acyl-sn-glycero-3-phosphocholine</text>
        <dbReference type="Rhea" id="RHEA:33731"/>
        <dbReference type="ChEBI" id="CHEBI:57643"/>
        <dbReference type="ChEBI" id="CHEBI:58168"/>
        <dbReference type="ChEBI" id="CHEBI:62237"/>
        <dbReference type="ChEBI" id="CHEBI:64743"/>
    </reaction>
    <physiologicalReaction direction="left-to-right" evidence="11">
        <dbReference type="Rhea" id="RHEA:33732"/>
    </physiologicalReaction>
    <physiologicalReaction direction="right-to-left" evidence="11">
        <dbReference type="Rhea" id="RHEA:33733"/>
    </physiologicalReaction>
</comment>
<evidence type="ECO:0000256" key="8">
    <source>
        <dbReference type="ARBA" id="ARBA00023136"/>
    </source>
</evidence>
<protein>
    <submittedName>
        <fullName evidence="13">Lysophosphatidylcholine acyltransferase domain protein</fullName>
    </submittedName>
</protein>
<evidence type="ECO:0000256" key="1">
    <source>
        <dbReference type="ARBA" id="ARBA00004137"/>
    </source>
</evidence>
<dbReference type="Pfam" id="PF01553">
    <property type="entry name" value="Acyltransferase"/>
    <property type="match status" value="1"/>
</dbReference>
<dbReference type="InterPro" id="IPR002123">
    <property type="entry name" value="Plipid/glycerol_acylTrfase"/>
</dbReference>
<name>A0A8H6BTE3_CANAX</name>
<feature type="domain" description="Phospholipid/glycerol acyltransferase" evidence="12">
    <location>
        <begin position="196"/>
        <end position="354"/>
    </location>
</feature>
<evidence type="ECO:0000256" key="2">
    <source>
        <dbReference type="ARBA" id="ARBA00010524"/>
    </source>
</evidence>
<keyword evidence="7" id="KW-0496">Mitochondrion</keyword>
<evidence type="ECO:0000259" key="12">
    <source>
        <dbReference type="SMART" id="SM00563"/>
    </source>
</evidence>
<dbReference type="PRINTS" id="PR00979">
    <property type="entry name" value="TAFAZZIN"/>
</dbReference>
<dbReference type="GO" id="GO:0035965">
    <property type="term" value="P:cardiolipin acyl-chain remodeling"/>
    <property type="evidence" value="ECO:0007669"/>
    <property type="project" value="TreeGrafter"/>
</dbReference>
<keyword evidence="9 13" id="KW-0012">Acyltransferase</keyword>
<dbReference type="PANTHER" id="PTHR12497:SF0">
    <property type="entry name" value="TAFAZZIN"/>
    <property type="match status" value="1"/>
</dbReference>
<comment type="caution">
    <text evidence="13">The sequence shown here is derived from an EMBL/GenBank/DDBJ whole genome shotgun (WGS) entry which is preliminary data.</text>
</comment>
<dbReference type="GO" id="GO:0005743">
    <property type="term" value="C:mitochondrial inner membrane"/>
    <property type="evidence" value="ECO:0007669"/>
    <property type="project" value="UniProtKB-SubCell"/>
</dbReference>
<dbReference type="GO" id="GO:0047184">
    <property type="term" value="F:1-acylglycerophosphocholine O-acyltransferase activity"/>
    <property type="evidence" value="ECO:0007669"/>
    <property type="project" value="TreeGrafter"/>
</dbReference>
<dbReference type="PANTHER" id="PTHR12497">
    <property type="entry name" value="TAZ PROTEIN TAFAZZIN"/>
    <property type="match status" value="1"/>
</dbReference>
<dbReference type="GO" id="GO:0007007">
    <property type="term" value="P:inner mitochondrial membrane organization"/>
    <property type="evidence" value="ECO:0007669"/>
    <property type="project" value="TreeGrafter"/>
</dbReference>
<dbReference type="Proteomes" id="UP000536275">
    <property type="component" value="Unassembled WGS sequence"/>
</dbReference>
<keyword evidence="4" id="KW-1000">Mitochondrion outer membrane</keyword>
<dbReference type="InterPro" id="IPR011990">
    <property type="entry name" value="TPR-like_helical_dom_sf"/>
</dbReference>
<dbReference type="Gene3D" id="1.25.40.10">
    <property type="entry name" value="Tetratricopeptide repeat domain"/>
    <property type="match status" value="1"/>
</dbReference>
<keyword evidence="5" id="KW-0999">Mitochondrion inner membrane</keyword>
<keyword evidence="3 13" id="KW-0808">Transferase</keyword>
<comment type="similarity">
    <text evidence="2">Belongs to the taffazin family.</text>
</comment>
<evidence type="ECO:0000256" key="4">
    <source>
        <dbReference type="ARBA" id="ARBA00022787"/>
    </source>
</evidence>
<evidence type="ECO:0000313" key="13">
    <source>
        <dbReference type="EMBL" id="KAF6063884.1"/>
    </source>
</evidence>
<organism evidence="13 14">
    <name type="scientific">Candida albicans</name>
    <name type="common">Yeast</name>
    <dbReference type="NCBI Taxonomy" id="5476"/>
    <lineage>
        <taxon>Eukaryota</taxon>
        <taxon>Fungi</taxon>
        <taxon>Dikarya</taxon>
        <taxon>Ascomycota</taxon>
        <taxon>Saccharomycotina</taxon>
        <taxon>Pichiomycetes</taxon>
        <taxon>Debaryomycetaceae</taxon>
        <taxon>Candida/Lodderomyces clade</taxon>
        <taxon>Candida</taxon>
    </lineage>
</organism>
<proteinExistence type="inferred from homology"/>
<reference evidence="13 14" key="1">
    <citation type="submission" date="2020-03" db="EMBL/GenBank/DDBJ databases">
        <title>FDA dAtabase for Regulatory Grade micrObial Sequences (FDA-ARGOS): Supporting development and validation of Infectious Disease Dx tests.</title>
        <authorList>
            <person name="Campos J."/>
            <person name="Goldberg B."/>
            <person name="Tallon L."/>
            <person name="Sadzewicz L."/>
            <person name="Vavikolanu K."/>
            <person name="Mehta A."/>
            <person name="Aluvathingal J."/>
            <person name="Nadendla S."/>
            <person name="Nandy P."/>
            <person name="Geyer C."/>
            <person name="Yan Y."/>
            <person name="Sichtig H."/>
        </authorList>
    </citation>
    <scope>NUCLEOTIDE SEQUENCE [LARGE SCALE GENOMIC DNA]</scope>
    <source>
        <strain evidence="13 14">FDAARGOS_656</strain>
    </source>
</reference>
<keyword evidence="6" id="KW-0443">Lipid metabolism</keyword>
<dbReference type="EMBL" id="JABWAD010000060">
    <property type="protein sequence ID" value="KAF6063884.1"/>
    <property type="molecule type" value="Genomic_DNA"/>
</dbReference>
<evidence type="ECO:0000313" key="14">
    <source>
        <dbReference type="Proteomes" id="UP000536275"/>
    </source>
</evidence>
<evidence type="ECO:0000256" key="5">
    <source>
        <dbReference type="ARBA" id="ARBA00022792"/>
    </source>
</evidence>
<dbReference type="InterPro" id="IPR000872">
    <property type="entry name" value="Tafazzin"/>
</dbReference>
<sequence>MQVINDTSLLSEKYLTVVSYDDMTSPNYMAKLSKLSNSLHKQGLDLHKVCLIMRFKIKLKTSLQIAGVNYQVYSTISKLNGLISSLYEGLDLDCESSIDIKFNDFGDFGDSIKRCISIENFDFFMENEFLVSLENDSDPDTRLVTNPFWNLASHATCLFMITGSKIILNTFYKPVLHNIEKLDNALQRARDENRGLLTVMNHMSVVDDPAFYASLPWRYHLDIDTIRWGFGAHNICFSNVFQSWFFNLGKILGTKRFGEGPFQGSLDAAIRILSPDDTLDLEFTPAPESTNVLMSKNPFIRTKTSWFHVFPEGFVLQLQEPHNNSMRYFKWGVSRLILESTRTPIVVPLFSFGFEKVAPEDSAEEGLKRWLPANFGAEIHVCIGDPIKDDVLESYREQWRSLVSKYVDKSNPTDLSDELKTGSKAQSLRSDLAGYLREKVLEIRNEIGLFNPEDKRFKDPKFWKLFTNTEGLSDPSVKFVGKNWAIKRLQSHLPEMISTRSSLGAKYSFKKDLRSSNRNYIIEEPKQYQNPKVQHIYNEVATYLSGDTDRMPNNIKSKVLQRKLVLLLSLDGVQEKSEIMEVLELVVNSGLKKQVPLEISVLVFSKYYNEIIESDSTFANLVVNSLLSNINKLPTTTVIQLIDYTQDKKVADLSVILKSLQTRVQFNDFIEEYLFHLKENGKFNLKTFEELITLDEIHDNLITYLDEYIQLLFEDNIPEVHCYANLEYNLDRIQMLLNNLIEKVDFEDISVESLIKLFKLNWEILSANKCEASARNGDRILNYLQDKGESVKSFIFKQNLDDESLLEIILVSGWSYPSKALAKEVSNFVIADDVKFSPYIRFQSDVYRLAHSNLPDQELFDQLIKKIPQDLDRDLVCEKVIQALMTSNISPTAPILDRIISELGVEQSVYSYKYRIDKAISKNDHESALKLYNESISNVTQWPEYTHDPSVVLTLNNLIQCLVNNLSMKEAFPLFQNVKSQLQKEINIDTINAIVPKILQEDMTGDIIELMNRELPKIPKDSPVKLPIEQPFGYKYYQLFDTIHEYCITNTKDKLIEMSQLHGEHNHKPPTREMYLYLINEFGDKLYEDGVIEVHELLKMDLNLPKQDKELSHSIMSAYCNLQDVGKVRDIFLSMSLEPKDAGGVDETSATIMIKAYTYNDLIYVQKFWDNLSMFGLVPDYQMFKQYLIAYSYHGYIEKSIEIVNSIQDYELELTSDLLISMHNFCYQIEGQEKLKSWAQLNHPAIWQQAVESGKLIDASGYKPNENFLVDGSSSDPKHISEPIFK</sequence>
<evidence type="ECO:0000256" key="11">
    <source>
        <dbReference type="ARBA" id="ARBA00047906"/>
    </source>
</evidence>
<evidence type="ECO:0000256" key="9">
    <source>
        <dbReference type="ARBA" id="ARBA00023315"/>
    </source>
</evidence>
<evidence type="ECO:0000256" key="3">
    <source>
        <dbReference type="ARBA" id="ARBA00022679"/>
    </source>
</evidence>
<dbReference type="SMART" id="SM00563">
    <property type="entry name" value="PlsC"/>
    <property type="match status" value="1"/>
</dbReference>
<evidence type="ECO:0000256" key="6">
    <source>
        <dbReference type="ARBA" id="ARBA00023098"/>
    </source>
</evidence>